<organism evidence="1">
    <name type="scientific">uncultured Phycisphaerae bacterium</name>
    <dbReference type="NCBI Taxonomy" id="904963"/>
    <lineage>
        <taxon>Bacteria</taxon>
        <taxon>Pseudomonadati</taxon>
        <taxon>Planctomycetota</taxon>
        <taxon>Phycisphaerae</taxon>
        <taxon>environmental samples</taxon>
    </lineage>
</organism>
<name>A0A6J4NZ40_9BACT</name>
<protein>
    <submittedName>
        <fullName evidence="1">Uncharacterized protein</fullName>
    </submittedName>
</protein>
<dbReference type="AlphaFoldDB" id="A0A6J4NZ40"/>
<gene>
    <name evidence="1" type="ORF">AVDCRST_MAG64-1725</name>
</gene>
<proteinExistence type="predicted"/>
<dbReference type="EMBL" id="CADCUQ010000395">
    <property type="protein sequence ID" value="CAA9401572.1"/>
    <property type="molecule type" value="Genomic_DNA"/>
</dbReference>
<evidence type="ECO:0000313" key="1">
    <source>
        <dbReference type="EMBL" id="CAA9401572.1"/>
    </source>
</evidence>
<accession>A0A6J4NZ40</accession>
<sequence>MTDDPSWRQDALRAYRNAFLILAQFHDPLELRVEYLADELREALFDLKQAVMSDDESFAKRASGEAQFLAHELRRELEE</sequence>
<reference evidence="1" key="1">
    <citation type="submission" date="2020-02" db="EMBL/GenBank/DDBJ databases">
        <authorList>
            <person name="Meier V. D."/>
        </authorList>
    </citation>
    <scope>NUCLEOTIDE SEQUENCE</scope>
    <source>
        <strain evidence="1">AVDCRST_MAG64</strain>
    </source>
</reference>